<dbReference type="InterPro" id="IPR031707">
    <property type="entry name" value="AbiGii_2"/>
</dbReference>
<dbReference type="EMBL" id="CP113524">
    <property type="protein sequence ID" value="WAJ22086.1"/>
    <property type="molecule type" value="Genomic_DNA"/>
</dbReference>
<reference evidence="1" key="1">
    <citation type="submission" date="2022-11" db="EMBL/GenBank/DDBJ databases">
        <title>Lacrimispora xylanolytica sy1, complete genome.</title>
        <authorList>
            <person name="Choi S."/>
        </authorList>
    </citation>
    <scope>NUCLEOTIDE SEQUENCE</scope>
    <source>
        <strain evidence="1">Sy1</strain>
    </source>
</reference>
<dbReference type="Proteomes" id="UP001163115">
    <property type="component" value="Chromosome"/>
</dbReference>
<organism evidence="1 2">
    <name type="scientific">Lacrimispora xylanolytica</name>
    <dbReference type="NCBI Taxonomy" id="29375"/>
    <lineage>
        <taxon>Bacteria</taxon>
        <taxon>Bacillati</taxon>
        <taxon>Bacillota</taxon>
        <taxon>Clostridia</taxon>
        <taxon>Lachnospirales</taxon>
        <taxon>Lachnospiraceae</taxon>
        <taxon>Lacrimispora</taxon>
    </lineage>
</organism>
<proteinExistence type="predicted"/>
<protein>
    <submittedName>
        <fullName evidence="1">Abortive infection system toxin AbiGii family protein</fullName>
    </submittedName>
</protein>
<evidence type="ECO:0000313" key="2">
    <source>
        <dbReference type="Proteomes" id="UP001163115"/>
    </source>
</evidence>
<accession>A0ABY7A968</accession>
<sequence length="407" mass="46364">MFSNFKEAFIKKPQYTVRPPQAVLDAISDELPEGFSYIYVDDGFCRLNCENGFNLNSGKVILPSEAQVLFQSDLLSEPSNLLRYSYNAQISLQISPGDDGYYIVNGKKIKATEFIKAPMRNITTGEIRFFLEPPKFPGPFQLTVSGDGHLITLLVQRKPNNSIYIQKYESIDNSALKLSCLLDLEKEKASFTINISIGDEKYVENVVAANYIYNAFLKGKGFIGASNIVYSDENKHNLISEDTINFWDQLLSLEKFLNIKFDATSEITMNDANKITELYQSLIIKKPFKVFQTFNTVSGSGRIDQLIEDDLVGKQLFFEFTEEEETDLLGVHLKYWGVIAVYGATVKAIIFPSETGIYEVELCTTEGKKMYSSIMYFMEESQLINCRSEKNHKETFEKAEELQYIKQ</sequence>
<keyword evidence="2" id="KW-1185">Reference proteome</keyword>
<name>A0ABY7A968_9FIRM</name>
<dbReference type="Pfam" id="PF16873">
    <property type="entry name" value="AbiGii_2"/>
    <property type="match status" value="1"/>
</dbReference>
<evidence type="ECO:0000313" key="1">
    <source>
        <dbReference type="EMBL" id="WAJ22086.1"/>
    </source>
</evidence>
<dbReference type="RefSeq" id="WP_268114113.1">
    <property type="nucleotide sequence ID" value="NZ_CP113524.1"/>
</dbReference>
<gene>
    <name evidence="1" type="ORF">OW255_10875</name>
</gene>